<name>A0ABD5KQ87_PRIAR</name>
<comment type="similarity">
    <text evidence="1">Belongs to the glycosyltransferase 2 family.</text>
</comment>
<keyword evidence="3 5" id="KW-0808">Transferase</keyword>
<gene>
    <name evidence="5" type="ORF">ABDD91_10920</name>
</gene>
<dbReference type="RefSeq" id="WP_247807172.1">
    <property type="nucleotide sequence ID" value="NZ_CP025621.1"/>
</dbReference>
<dbReference type="InterPro" id="IPR001173">
    <property type="entry name" value="Glyco_trans_2-like"/>
</dbReference>
<dbReference type="EMBL" id="JBDIVD010000001">
    <property type="protein sequence ID" value="MEN3153350.1"/>
    <property type="molecule type" value="Genomic_DNA"/>
</dbReference>
<organism evidence="5 6">
    <name type="scientific">Priestia aryabhattai</name>
    <name type="common">Bacillus aryabhattai</name>
    <dbReference type="NCBI Taxonomy" id="412384"/>
    <lineage>
        <taxon>Bacteria</taxon>
        <taxon>Bacillati</taxon>
        <taxon>Bacillota</taxon>
        <taxon>Bacilli</taxon>
        <taxon>Bacillales</taxon>
        <taxon>Bacillaceae</taxon>
        <taxon>Priestia</taxon>
    </lineage>
</organism>
<dbReference type="AlphaFoldDB" id="A0ABD5KQ87"/>
<dbReference type="GO" id="GO:0016757">
    <property type="term" value="F:glycosyltransferase activity"/>
    <property type="evidence" value="ECO:0007669"/>
    <property type="project" value="UniProtKB-KW"/>
</dbReference>
<dbReference type="PANTHER" id="PTHR22916">
    <property type="entry name" value="GLYCOSYLTRANSFERASE"/>
    <property type="match status" value="1"/>
</dbReference>
<dbReference type="Gene3D" id="3.90.550.10">
    <property type="entry name" value="Spore Coat Polysaccharide Biosynthesis Protein SpsA, Chain A"/>
    <property type="match status" value="1"/>
</dbReference>
<dbReference type="Pfam" id="PF00535">
    <property type="entry name" value="Glycos_transf_2"/>
    <property type="match status" value="1"/>
</dbReference>
<dbReference type="SUPFAM" id="SSF53448">
    <property type="entry name" value="Nucleotide-diphospho-sugar transferases"/>
    <property type="match status" value="1"/>
</dbReference>
<evidence type="ECO:0000259" key="4">
    <source>
        <dbReference type="Pfam" id="PF00535"/>
    </source>
</evidence>
<evidence type="ECO:0000313" key="5">
    <source>
        <dbReference type="EMBL" id="MEN3153350.1"/>
    </source>
</evidence>
<accession>A0ABD5KQ87</accession>
<dbReference type="InterPro" id="IPR029044">
    <property type="entry name" value="Nucleotide-diphossugar_trans"/>
</dbReference>
<reference evidence="5 6" key="1">
    <citation type="submission" date="2024-05" db="EMBL/GenBank/DDBJ databases">
        <title>The mechanism of isolation and screening of efficient mineral weathering bacteria priestia aryabhattai c4-10 with weathered biotite.</title>
        <authorList>
            <person name="Yang S."/>
        </authorList>
    </citation>
    <scope>NUCLEOTIDE SEQUENCE [LARGE SCALE GENOMIC DNA]</scope>
    <source>
        <strain evidence="5 6">C4-10</strain>
    </source>
</reference>
<dbReference type="EC" id="2.4.-.-" evidence="5"/>
<comment type="caution">
    <text evidence="5">The sequence shown here is derived from an EMBL/GenBank/DDBJ whole genome shotgun (WGS) entry which is preliminary data.</text>
</comment>
<evidence type="ECO:0000256" key="1">
    <source>
        <dbReference type="ARBA" id="ARBA00006739"/>
    </source>
</evidence>
<feature type="domain" description="Glycosyltransferase 2-like" evidence="4">
    <location>
        <begin position="6"/>
        <end position="122"/>
    </location>
</feature>
<protein>
    <submittedName>
        <fullName evidence="5">Glycosyltransferase family 2 protein</fullName>
        <ecNumber evidence="5">2.4.-.-</ecNumber>
    </submittedName>
</protein>
<proteinExistence type="inferred from homology"/>
<dbReference type="PANTHER" id="PTHR22916:SF51">
    <property type="entry name" value="GLYCOSYLTRANSFERASE EPSH-RELATED"/>
    <property type="match status" value="1"/>
</dbReference>
<evidence type="ECO:0000313" key="6">
    <source>
        <dbReference type="Proteomes" id="UP001418804"/>
    </source>
</evidence>
<sequence length="344" mass="40193">MTSKVSIIIPVYNCEKYISKCLESVLNQTYSNIEVVIINDGSTDNTEKIINNYKENDNRIMYYYQDNSGPSEARNKGIFKSTSEYLVFIDSDDTVDQKYVELLLNEMISSKSDLVCCGYKEISEYGIVDCTDFNIEDSMSLQSVTDMVCEGTGGVLWSKIFKKEIILKHNLTMDKKIFMCEDLVFVLQYVSQCKSFSAINNHLYYYNRLNQSSISSNISIDYVKNFILVWNNIENIVISINKDRQKTNELIRKRIQELLITLIEQQSTVITRLGMKDASYRVEEILEIPYIKAYKGNFSTNNYLYKPYIFFMKIRFVKMSIIYAAYLSKFRRFKKNLKILKKGK</sequence>
<evidence type="ECO:0000256" key="2">
    <source>
        <dbReference type="ARBA" id="ARBA00022676"/>
    </source>
</evidence>
<reference evidence="5 6" key="2">
    <citation type="submission" date="2024-05" db="EMBL/GenBank/DDBJ databases">
        <authorList>
            <person name="Zheng X."/>
        </authorList>
    </citation>
    <scope>NUCLEOTIDE SEQUENCE [LARGE SCALE GENOMIC DNA]</scope>
    <source>
        <strain evidence="5 6">C4-10</strain>
    </source>
</reference>
<dbReference type="CDD" id="cd00761">
    <property type="entry name" value="Glyco_tranf_GTA_type"/>
    <property type="match status" value="1"/>
</dbReference>
<evidence type="ECO:0000256" key="3">
    <source>
        <dbReference type="ARBA" id="ARBA00022679"/>
    </source>
</evidence>
<keyword evidence="2 5" id="KW-0328">Glycosyltransferase</keyword>
<dbReference type="Proteomes" id="UP001418804">
    <property type="component" value="Unassembled WGS sequence"/>
</dbReference>